<evidence type="ECO:0000259" key="6">
    <source>
        <dbReference type="PROSITE" id="PS50089"/>
    </source>
</evidence>
<feature type="domain" description="RING-type" evidence="6">
    <location>
        <begin position="133"/>
        <end position="177"/>
    </location>
</feature>
<keyword evidence="1" id="KW-0479">Metal-binding</keyword>
<dbReference type="InterPro" id="IPR013083">
    <property type="entry name" value="Znf_RING/FYVE/PHD"/>
</dbReference>
<keyword evidence="2 4" id="KW-0863">Zinc-finger</keyword>
<dbReference type="InterPro" id="IPR011016">
    <property type="entry name" value="Znf_RING-CH"/>
</dbReference>
<dbReference type="GO" id="GO:0008270">
    <property type="term" value="F:zinc ion binding"/>
    <property type="evidence" value="ECO:0007669"/>
    <property type="project" value="UniProtKB-KW"/>
</dbReference>
<dbReference type="InterPro" id="IPR001841">
    <property type="entry name" value="Znf_RING"/>
</dbReference>
<protein>
    <submittedName>
        <fullName evidence="7">NEP1-interacting protein 2 isoform X2</fullName>
    </submittedName>
</protein>
<gene>
    <name evidence="7" type="ORF">CTEN210_00514</name>
</gene>
<sequence length="212" mass="24309">MSSAIYDQALNKAFLPRLSDDFLQAHPTLTESNTAATGFFSTLAVLICTLLISEAFCLCLLQIVSKITWYGFYSDFPSIQSFFIDPYDEDCIREQRPVISEEQIESSLITMTWNDKYCQPCNTTKEYCASVNCAICLNDYEDKDEISRSRYCKHYMHTSCYKLWLTKGKNTSCPYCRTEVLGMNGQSKRFSLSDSRRSSIRNSIRLGLSSDY</sequence>
<dbReference type="EMBL" id="BLLK01000019">
    <property type="protein sequence ID" value="GFH44040.1"/>
    <property type="molecule type" value="Genomic_DNA"/>
</dbReference>
<comment type="caution">
    <text evidence="7">The sequence shown here is derived from an EMBL/GenBank/DDBJ whole genome shotgun (WGS) entry which is preliminary data.</text>
</comment>
<name>A0AAD3CG68_9STRA</name>
<dbReference type="Pfam" id="PF13639">
    <property type="entry name" value="zf-RING_2"/>
    <property type="match status" value="1"/>
</dbReference>
<dbReference type="SUPFAM" id="SSF57850">
    <property type="entry name" value="RING/U-box"/>
    <property type="match status" value="1"/>
</dbReference>
<organism evidence="7 8">
    <name type="scientific">Chaetoceros tenuissimus</name>
    <dbReference type="NCBI Taxonomy" id="426638"/>
    <lineage>
        <taxon>Eukaryota</taxon>
        <taxon>Sar</taxon>
        <taxon>Stramenopiles</taxon>
        <taxon>Ochrophyta</taxon>
        <taxon>Bacillariophyta</taxon>
        <taxon>Coscinodiscophyceae</taxon>
        <taxon>Chaetocerotophycidae</taxon>
        <taxon>Chaetocerotales</taxon>
        <taxon>Chaetocerotaceae</taxon>
        <taxon>Chaetoceros</taxon>
    </lineage>
</organism>
<keyword evidence="5" id="KW-1133">Transmembrane helix</keyword>
<accession>A0AAD3CG68</accession>
<dbReference type="SMART" id="SM00184">
    <property type="entry name" value="RING"/>
    <property type="match status" value="1"/>
</dbReference>
<evidence type="ECO:0000256" key="4">
    <source>
        <dbReference type="PROSITE-ProRule" id="PRU00175"/>
    </source>
</evidence>
<keyword evidence="8" id="KW-1185">Reference proteome</keyword>
<dbReference type="PROSITE" id="PS50089">
    <property type="entry name" value="ZF_RING_2"/>
    <property type="match status" value="1"/>
</dbReference>
<evidence type="ECO:0000313" key="7">
    <source>
        <dbReference type="EMBL" id="GFH44040.1"/>
    </source>
</evidence>
<evidence type="ECO:0000256" key="3">
    <source>
        <dbReference type="ARBA" id="ARBA00022833"/>
    </source>
</evidence>
<keyword evidence="5" id="KW-0812">Transmembrane</keyword>
<dbReference type="PANTHER" id="PTHR45798">
    <property type="entry name" value="RING-H2 FINGER PROTEIN ATL61-RELATED-RELATED"/>
    <property type="match status" value="1"/>
</dbReference>
<keyword evidence="3" id="KW-0862">Zinc</keyword>
<evidence type="ECO:0000313" key="8">
    <source>
        <dbReference type="Proteomes" id="UP001054902"/>
    </source>
</evidence>
<dbReference type="Gene3D" id="3.30.40.10">
    <property type="entry name" value="Zinc/RING finger domain, C3HC4 (zinc finger)"/>
    <property type="match status" value="1"/>
</dbReference>
<evidence type="ECO:0000256" key="1">
    <source>
        <dbReference type="ARBA" id="ARBA00022723"/>
    </source>
</evidence>
<dbReference type="AlphaFoldDB" id="A0AAD3CG68"/>
<dbReference type="SMART" id="SM00744">
    <property type="entry name" value="RINGv"/>
    <property type="match status" value="1"/>
</dbReference>
<keyword evidence="5" id="KW-0472">Membrane</keyword>
<proteinExistence type="predicted"/>
<reference evidence="7 8" key="1">
    <citation type="journal article" date="2021" name="Sci. Rep.">
        <title>The genome of the diatom Chaetoceros tenuissimus carries an ancient integrated fragment of an extant virus.</title>
        <authorList>
            <person name="Hongo Y."/>
            <person name="Kimura K."/>
            <person name="Takaki Y."/>
            <person name="Yoshida Y."/>
            <person name="Baba S."/>
            <person name="Kobayashi G."/>
            <person name="Nagasaki K."/>
            <person name="Hano T."/>
            <person name="Tomaru Y."/>
        </authorList>
    </citation>
    <scope>NUCLEOTIDE SEQUENCE [LARGE SCALE GENOMIC DNA]</scope>
    <source>
        <strain evidence="7 8">NIES-3715</strain>
    </source>
</reference>
<dbReference type="InterPro" id="IPR052788">
    <property type="entry name" value="RING-type_E3_ligase_ATL"/>
</dbReference>
<evidence type="ECO:0000256" key="5">
    <source>
        <dbReference type="SAM" id="Phobius"/>
    </source>
</evidence>
<feature type="transmembrane region" description="Helical" evidence="5">
    <location>
        <begin position="39"/>
        <end position="61"/>
    </location>
</feature>
<evidence type="ECO:0000256" key="2">
    <source>
        <dbReference type="ARBA" id="ARBA00022771"/>
    </source>
</evidence>
<dbReference type="Proteomes" id="UP001054902">
    <property type="component" value="Unassembled WGS sequence"/>
</dbReference>
<dbReference type="PANTHER" id="PTHR45798:SF97">
    <property type="entry name" value="ALCOHOL-SENSITIVE RING FINGER PROTEIN 1"/>
    <property type="match status" value="1"/>
</dbReference>